<reference evidence="3" key="1">
    <citation type="submission" date="2019-01" db="EMBL/GenBank/DDBJ databases">
        <title>Gri0909 isolated from a small marine red alga.</title>
        <authorList>
            <person name="Kim J."/>
            <person name="Jeong S.E."/>
            <person name="Jeon C.O."/>
        </authorList>
    </citation>
    <scope>NUCLEOTIDE SEQUENCE [LARGE SCALE GENOMIC DNA]</scope>
    <source>
        <strain evidence="3">Gri0909</strain>
    </source>
</reference>
<protein>
    <submittedName>
        <fullName evidence="2">CoA transferase</fullName>
    </submittedName>
</protein>
<sequence>MSGPLQGIRIVDLTQVVSGPLSTMLLADQGADVIKVENTGAGDVTREVSTRRGGMTASFLNNNRNKRSISLNLKDAKALAVVQRLLKTADVFIHNFRPGVVARLGLGEEDVRKIRPDIVYASISGFGENGPFANKPVYDPLVQALSGLTTIQGGSDEARPRLVRTIVPDKLTGFTMAQAVTAALLHRERTGEGQHVKVSMLDSVVSFLWHSDMGGHTFVGDEIESEKAHSFIDLIYETTTDFITVAVNTDKQWFALTEAVGHPEWRDDPRFNTPEKRHENIDARLELTQEALRTNSADYWLKHLDDHDIPCAQVLKRKEMIDHPQIVENGMLVELDHPVAGRLRQARPAAQFSKTVPDLDHGAPLLGEHTEEILREAGYDQAEIEALLTSGAAKADGKG</sequence>
<dbReference type="SUPFAM" id="SSF89796">
    <property type="entry name" value="CoA-transferase family III (CaiB/BaiF)"/>
    <property type="match status" value="1"/>
</dbReference>
<comment type="caution">
    <text evidence="2">The sequence shown here is derived from an EMBL/GenBank/DDBJ whole genome shotgun (WGS) entry which is preliminary data.</text>
</comment>
<accession>A0A3S2W7A0</accession>
<dbReference type="OrthoDB" id="9781472at2"/>
<dbReference type="Gene3D" id="3.40.50.10540">
    <property type="entry name" value="Crotonobetainyl-coa:carnitine coa-transferase, domain 1"/>
    <property type="match status" value="1"/>
</dbReference>
<dbReference type="AlphaFoldDB" id="A0A3S2W7A0"/>
<dbReference type="PANTHER" id="PTHR48207:SF4">
    <property type="entry name" value="BLL6097 PROTEIN"/>
    <property type="match status" value="1"/>
</dbReference>
<keyword evidence="3" id="KW-1185">Reference proteome</keyword>
<dbReference type="InterPro" id="IPR023606">
    <property type="entry name" value="CoA-Trfase_III_dom_1_sf"/>
</dbReference>
<dbReference type="InterPro" id="IPR050483">
    <property type="entry name" value="CoA-transferase_III_domain"/>
</dbReference>
<name>A0A3S2W7A0_9PROT</name>
<dbReference type="EMBL" id="SADE01000001">
    <property type="protein sequence ID" value="RVU39005.1"/>
    <property type="molecule type" value="Genomic_DNA"/>
</dbReference>
<dbReference type="Gene3D" id="3.30.1540.10">
    <property type="entry name" value="formyl-coa transferase, domain 3"/>
    <property type="match status" value="1"/>
</dbReference>
<dbReference type="RefSeq" id="WP_127764377.1">
    <property type="nucleotide sequence ID" value="NZ_SADE01000001.1"/>
</dbReference>
<dbReference type="Proteomes" id="UP000287447">
    <property type="component" value="Unassembled WGS sequence"/>
</dbReference>
<proteinExistence type="predicted"/>
<dbReference type="InterPro" id="IPR044855">
    <property type="entry name" value="CoA-Trfase_III_dom3_sf"/>
</dbReference>
<dbReference type="PANTHER" id="PTHR48207">
    <property type="entry name" value="SUCCINATE--HYDROXYMETHYLGLUTARATE COA-TRANSFERASE"/>
    <property type="match status" value="1"/>
</dbReference>
<organism evidence="2 3">
    <name type="scientific">Hwanghaeella grinnelliae</name>
    <dbReference type="NCBI Taxonomy" id="2500179"/>
    <lineage>
        <taxon>Bacteria</taxon>
        <taxon>Pseudomonadati</taxon>
        <taxon>Pseudomonadota</taxon>
        <taxon>Alphaproteobacteria</taxon>
        <taxon>Rhodospirillales</taxon>
        <taxon>Rhodospirillaceae</taxon>
        <taxon>Hwanghaeella</taxon>
    </lineage>
</organism>
<keyword evidence="1 2" id="KW-0808">Transferase</keyword>
<evidence type="ECO:0000313" key="2">
    <source>
        <dbReference type="EMBL" id="RVU39005.1"/>
    </source>
</evidence>
<dbReference type="InterPro" id="IPR003673">
    <property type="entry name" value="CoA-Trfase_fam_III"/>
</dbReference>
<evidence type="ECO:0000313" key="3">
    <source>
        <dbReference type="Proteomes" id="UP000287447"/>
    </source>
</evidence>
<dbReference type="GO" id="GO:0008410">
    <property type="term" value="F:CoA-transferase activity"/>
    <property type="evidence" value="ECO:0007669"/>
    <property type="project" value="TreeGrafter"/>
</dbReference>
<dbReference type="Pfam" id="PF02515">
    <property type="entry name" value="CoA_transf_3"/>
    <property type="match status" value="1"/>
</dbReference>
<gene>
    <name evidence="2" type="ORF">EOI86_07030</name>
</gene>
<evidence type="ECO:0000256" key="1">
    <source>
        <dbReference type="ARBA" id="ARBA00022679"/>
    </source>
</evidence>